<accession>A0A3R8LJC6</accession>
<evidence type="ECO:0000256" key="1">
    <source>
        <dbReference type="SAM" id="Phobius"/>
    </source>
</evidence>
<protein>
    <submittedName>
        <fullName evidence="2">Uncharacterized protein</fullName>
    </submittedName>
</protein>
<feature type="transmembrane region" description="Helical" evidence="1">
    <location>
        <begin position="82"/>
        <end position="101"/>
    </location>
</feature>
<keyword evidence="1" id="KW-1133">Transmembrane helix</keyword>
<sequence>MKKLLTVIRYECETSFQYIWVFYLALACIIPAISGIIFLLASKVGSINCLELNSIIFVSIVGILQMKEDFRMLMQNGFTRTYIFLGTMAQFVFISGLMSLVDTLLGTALRVLLSGYCNYQTIFGSLYGYGHPAVLGWLWLFLVYLLFSSLCFFFALALNRMPKKVSIFIGAAAGVLLILGASVLFGTGPWDSFKHRFAALAAKSFGFMADGTIRLVYPLFLLLLYAGLLNVCSYLFIRRAEINDPAAKSLFSLE</sequence>
<keyword evidence="1" id="KW-0812">Transmembrane</keyword>
<feature type="transmembrane region" description="Helical" evidence="1">
    <location>
        <begin position="215"/>
        <end position="237"/>
    </location>
</feature>
<dbReference type="Proteomes" id="UP000274920">
    <property type="component" value="Unassembled WGS sequence"/>
</dbReference>
<reference evidence="2" key="1">
    <citation type="submission" date="2018-10" db="EMBL/GenBank/DDBJ databases">
        <title>Schaedlerella arabinophila gen. nov. sp. nov., isolated from the mouse intestinal tract and comparative analysis with the genome of the closely related altered Schaedler flora strain ASF502.</title>
        <authorList>
            <person name="Miyake S."/>
            <person name="Soh M."/>
            <person name="Seedorf H."/>
        </authorList>
    </citation>
    <scope>NUCLEOTIDE SEQUENCE [LARGE SCALE GENOMIC DNA]</scope>
    <source>
        <strain evidence="2">DSM 106076</strain>
    </source>
</reference>
<feature type="transmembrane region" description="Helical" evidence="1">
    <location>
        <begin position="137"/>
        <end position="158"/>
    </location>
</feature>
<evidence type="ECO:0000313" key="3">
    <source>
        <dbReference type="Proteomes" id="UP000274920"/>
    </source>
</evidence>
<evidence type="ECO:0000313" key="2">
    <source>
        <dbReference type="EMBL" id="RRK34588.1"/>
    </source>
</evidence>
<dbReference type="RefSeq" id="WP_125129695.1">
    <property type="nucleotide sequence ID" value="NZ_RHJS01000002.1"/>
</dbReference>
<name>A0A3R8LJC6_9FIRM</name>
<gene>
    <name evidence="2" type="ORF">EBB54_27040</name>
</gene>
<keyword evidence="1" id="KW-0472">Membrane</keyword>
<feature type="transmembrane region" description="Helical" evidence="1">
    <location>
        <begin position="52"/>
        <end position="70"/>
    </location>
</feature>
<organism evidence="2 3">
    <name type="scientific">Schaedlerella arabinosiphila</name>
    <dbReference type="NCBI Taxonomy" id="2044587"/>
    <lineage>
        <taxon>Bacteria</taxon>
        <taxon>Bacillati</taxon>
        <taxon>Bacillota</taxon>
        <taxon>Clostridia</taxon>
        <taxon>Lachnospirales</taxon>
        <taxon>Lachnospiraceae</taxon>
        <taxon>Schaedlerella</taxon>
    </lineage>
</organism>
<feature type="transmembrane region" description="Helical" evidence="1">
    <location>
        <begin position="165"/>
        <end position="185"/>
    </location>
</feature>
<dbReference type="PROSITE" id="PS51257">
    <property type="entry name" value="PROKAR_LIPOPROTEIN"/>
    <property type="match status" value="1"/>
</dbReference>
<proteinExistence type="predicted"/>
<dbReference type="EMBL" id="RHJS01000002">
    <property type="protein sequence ID" value="RRK34588.1"/>
    <property type="molecule type" value="Genomic_DNA"/>
</dbReference>
<feature type="transmembrane region" description="Helical" evidence="1">
    <location>
        <begin position="20"/>
        <end position="40"/>
    </location>
</feature>
<comment type="caution">
    <text evidence="2">The sequence shown here is derived from an EMBL/GenBank/DDBJ whole genome shotgun (WGS) entry which is preliminary data.</text>
</comment>
<keyword evidence="3" id="KW-1185">Reference proteome</keyword>
<dbReference type="AlphaFoldDB" id="A0A3R8LJC6"/>